<dbReference type="EMBL" id="FMBI01000034">
    <property type="protein sequence ID" value="SCC47740.1"/>
    <property type="molecule type" value="Genomic_DNA"/>
</dbReference>
<dbReference type="RefSeq" id="WP_087984525.1">
    <property type="nucleotide sequence ID" value="NZ_FMBI01000034.1"/>
</dbReference>
<reference evidence="2 3" key="1">
    <citation type="submission" date="2016-08" db="EMBL/GenBank/DDBJ databases">
        <authorList>
            <person name="Seilhamer J.J."/>
        </authorList>
    </citation>
    <scope>NUCLEOTIDE SEQUENCE [LARGE SCALE GENOMIC DNA]</scope>
    <source>
        <strain evidence="2 3">IEBC_T61001</strain>
    </source>
</reference>
<protein>
    <submittedName>
        <fullName evidence="2">Uncharacterized protein</fullName>
    </submittedName>
</protein>
<feature type="transmembrane region" description="Helical" evidence="1">
    <location>
        <begin position="44"/>
        <end position="65"/>
    </location>
</feature>
<feature type="transmembrane region" description="Helical" evidence="1">
    <location>
        <begin position="77"/>
        <end position="101"/>
    </location>
</feature>
<evidence type="ECO:0000256" key="1">
    <source>
        <dbReference type="SAM" id="Phobius"/>
    </source>
</evidence>
<keyword evidence="1" id="KW-1133">Transmembrane helix</keyword>
<organism evidence="2 3">
    <name type="scientific">Bacillus thuringiensis</name>
    <dbReference type="NCBI Taxonomy" id="1428"/>
    <lineage>
        <taxon>Bacteria</taxon>
        <taxon>Bacillati</taxon>
        <taxon>Bacillota</taxon>
        <taxon>Bacilli</taxon>
        <taxon>Bacillales</taxon>
        <taxon>Bacillaceae</taxon>
        <taxon>Bacillus</taxon>
        <taxon>Bacillus cereus group</taxon>
    </lineage>
</organism>
<evidence type="ECO:0000313" key="3">
    <source>
        <dbReference type="Proteomes" id="UP000195991"/>
    </source>
</evidence>
<proteinExistence type="predicted"/>
<accession>A0A1C4EVZ2</accession>
<gene>
    <name evidence="2" type="ORF">BTT61001_03577</name>
</gene>
<keyword evidence="1" id="KW-0812">Transmembrane</keyword>
<evidence type="ECO:0000313" key="2">
    <source>
        <dbReference type="EMBL" id="SCC47740.1"/>
    </source>
</evidence>
<dbReference type="Proteomes" id="UP000195991">
    <property type="component" value="Unassembled WGS sequence"/>
</dbReference>
<dbReference type="AlphaFoldDB" id="A0A1C4EVZ2"/>
<keyword evidence="1" id="KW-0472">Membrane</keyword>
<sequence length="102" mass="11470">MKHNINLWSFIFSFICIGLFLLYLEIGSIASSETKFFIMNSLPIHPLFFLLVLTIGTFFAGMIGFSKIDNWVAMLRSIATVLLTLLLSVFLTLTLIIGYALS</sequence>
<feature type="transmembrane region" description="Helical" evidence="1">
    <location>
        <begin position="7"/>
        <end position="24"/>
    </location>
</feature>
<name>A0A1C4EVZ2_BACTU</name>